<dbReference type="AlphaFoldDB" id="A0A179DD44"/>
<evidence type="ECO:0000313" key="3">
    <source>
        <dbReference type="Proteomes" id="UP000078459"/>
    </source>
</evidence>
<dbReference type="EMBL" id="LWHJ01000029">
    <property type="protein sequence ID" value="OAQ38976.1"/>
    <property type="molecule type" value="Genomic_DNA"/>
</dbReference>
<feature type="chain" id="PRO_5008100356" evidence="1">
    <location>
        <begin position="21"/>
        <end position="373"/>
    </location>
</feature>
<keyword evidence="3" id="KW-1185">Reference proteome</keyword>
<dbReference type="PROSITE" id="PS51257">
    <property type="entry name" value="PROKAR_LIPOPROTEIN"/>
    <property type="match status" value="1"/>
</dbReference>
<reference evidence="2 3" key="2">
    <citation type="submission" date="2016-06" db="EMBL/GenBank/DDBJ databases">
        <title>Pedobacter psychrophilus sp. nov., isolated from Antarctic fragmentary rock.</title>
        <authorList>
            <person name="Svec P."/>
        </authorList>
    </citation>
    <scope>NUCLEOTIDE SEQUENCE [LARGE SCALE GENOMIC DNA]</scope>
    <source>
        <strain evidence="2 3">CCM 8644</strain>
    </source>
</reference>
<sequence length="373" mass="41872">MKRKLFFIRPLTAVLAIAVAASCTKRSDTDNAISNPVAPNPEFDKVLATQATGGTLLFRSGFEAGSTSNGNLPRLTQLNDQKDKIIGVTTNLDKSDWSWSLEGGQPLFGTQYLNYEQGNYSQRQASIVADPKNANNKVLRFRITEKHITLRNPDGSIKEQKARIQMELRNEGTPPAGGFLKEYYQKVRIYFSPNFSVLEQAGTENVGWMIMQEFWNDPSWMYQGQIAHRPARTDVGLAVRGGKLRFAAGGRDPIMELPQPGNNSWHVINTNFAIPFGTWMTQEIYVKEGGSAGTANPGRFYMSITPDGGTKTVIVDKIGMTRSEEPGFFEDGQSSFNPMKIYTEGKVLDWFKNAGKTMDIYWDDLEIWRDRRP</sequence>
<protein>
    <submittedName>
        <fullName evidence="2">Uncharacterized protein</fullName>
    </submittedName>
</protein>
<gene>
    <name evidence="2" type="ORF">A5893_13135</name>
</gene>
<dbReference type="RefSeq" id="WP_068823128.1">
    <property type="nucleotide sequence ID" value="NZ_LWHJ01000029.1"/>
</dbReference>
<evidence type="ECO:0000313" key="2">
    <source>
        <dbReference type="EMBL" id="OAQ38976.1"/>
    </source>
</evidence>
<organism evidence="2 3">
    <name type="scientific">Pedobacter psychrophilus</name>
    <dbReference type="NCBI Taxonomy" id="1826909"/>
    <lineage>
        <taxon>Bacteria</taxon>
        <taxon>Pseudomonadati</taxon>
        <taxon>Bacteroidota</taxon>
        <taxon>Sphingobacteriia</taxon>
        <taxon>Sphingobacteriales</taxon>
        <taxon>Sphingobacteriaceae</taxon>
        <taxon>Pedobacter</taxon>
    </lineage>
</organism>
<reference evidence="2 3" key="1">
    <citation type="submission" date="2016-04" db="EMBL/GenBank/DDBJ databases">
        <authorList>
            <person name="Evans L.H."/>
            <person name="Alamgir A."/>
            <person name="Owens N."/>
            <person name="Weber N.D."/>
            <person name="Virtaneva K."/>
            <person name="Barbian K."/>
            <person name="Babar A."/>
            <person name="Rosenke K."/>
        </authorList>
    </citation>
    <scope>NUCLEOTIDE SEQUENCE [LARGE SCALE GENOMIC DNA]</scope>
    <source>
        <strain evidence="2 3">CCM 8644</strain>
    </source>
</reference>
<dbReference type="Proteomes" id="UP000078459">
    <property type="component" value="Unassembled WGS sequence"/>
</dbReference>
<accession>A0A179DD44</accession>
<feature type="signal peptide" evidence="1">
    <location>
        <begin position="1"/>
        <end position="20"/>
    </location>
</feature>
<comment type="caution">
    <text evidence="2">The sequence shown here is derived from an EMBL/GenBank/DDBJ whole genome shotgun (WGS) entry which is preliminary data.</text>
</comment>
<evidence type="ECO:0000256" key="1">
    <source>
        <dbReference type="SAM" id="SignalP"/>
    </source>
</evidence>
<name>A0A179DD44_9SPHI</name>
<proteinExistence type="predicted"/>
<keyword evidence="1" id="KW-0732">Signal</keyword>